<dbReference type="Proteomes" id="UP001597092">
    <property type="component" value="Unassembled WGS sequence"/>
</dbReference>
<dbReference type="Gene3D" id="1.10.3450.10">
    <property type="entry name" value="TTHA0068-like"/>
    <property type="match status" value="1"/>
</dbReference>
<dbReference type="AlphaFoldDB" id="A0ABD6DT00"/>
<dbReference type="InterPro" id="IPR005500">
    <property type="entry name" value="DUF309"/>
</dbReference>
<dbReference type="RefSeq" id="WP_256306569.1">
    <property type="nucleotide sequence ID" value="NZ_JANHAW010000001.1"/>
</dbReference>
<evidence type="ECO:0000313" key="1">
    <source>
        <dbReference type="EMBL" id="MFD1685422.1"/>
    </source>
</evidence>
<dbReference type="InterPro" id="IPR023203">
    <property type="entry name" value="TTHA0068_sf"/>
</dbReference>
<accession>A0ABD6DT00</accession>
<dbReference type="PANTHER" id="PTHR34796:SF1">
    <property type="entry name" value="EXPRESSED PROTEIN"/>
    <property type="match status" value="1"/>
</dbReference>
<reference evidence="1 2" key="1">
    <citation type="journal article" date="2019" name="Int. J. Syst. Evol. Microbiol.">
        <title>The Global Catalogue of Microorganisms (GCM) 10K type strain sequencing project: providing services to taxonomists for standard genome sequencing and annotation.</title>
        <authorList>
            <consortium name="The Broad Institute Genomics Platform"/>
            <consortium name="The Broad Institute Genome Sequencing Center for Infectious Disease"/>
            <person name="Wu L."/>
            <person name="Ma J."/>
        </authorList>
    </citation>
    <scope>NUCLEOTIDE SEQUENCE [LARGE SCALE GENOMIC DNA]</scope>
    <source>
        <strain evidence="1 2">CGMCC 1.10387</strain>
    </source>
</reference>
<evidence type="ECO:0000313" key="2">
    <source>
        <dbReference type="Proteomes" id="UP001597092"/>
    </source>
</evidence>
<protein>
    <submittedName>
        <fullName evidence="1">DUF309 domain-containing protein</fullName>
    </submittedName>
</protein>
<name>A0ABD6DT00_9EURY</name>
<dbReference type="SUPFAM" id="SSF140663">
    <property type="entry name" value="TTHA0068-like"/>
    <property type="match status" value="1"/>
</dbReference>
<dbReference type="PANTHER" id="PTHR34796">
    <property type="entry name" value="EXPRESSED PROTEIN"/>
    <property type="match status" value="1"/>
</dbReference>
<dbReference type="Pfam" id="PF03745">
    <property type="entry name" value="DUF309"/>
    <property type="match status" value="1"/>
</dbReference>
<comment type="caution">
    <text evidence="1">The sequence shown here is derived from an EMBL/GenBank/DDBJ whole genome shotgun (WGS) entry which is preliminary data.</text>
</comment>
<sequence length="214" mass="23983">MQEALRIGIAVFNAGDYHVAHEAWEEPWLALAEGTSEERLLHGLIQYAAAVHHGRRRNWSGQRGLAESGERYLAAVDEGCPVNVDEIRAYLRRLAADPELAERRRPPALRYAGDAIEPTDLSFEAVATAVTLLASEYDAFDAAVVDDAVRYAREELGDDSSPRGTPQRRSRGFVGMLFAFAADRDQRSIVYERLRGHVERRRSRESDVSGLFEK</sequence>
<dbReference type="EMBL" id="JBHUDP010000002">
    <property type="protein sequence ID" value="MFD1685422.1"/>
    <property type="molecule type" value="Genomic_DNA"/>
</dbReference>
<keyword evidence="2" id="KW-1185">Reference proteome</keyword>
<organism evidence="1 2">
    <name type="scientific">Halobellus litoreus</name>
    <dbReference type="NCBI Taxonomy" id="755310"/>
    <lineage>
        <taxon>Archaea</taxon>
        <taxon>Methanobacteriati</taxon>
        <taxon>Methanobacteriota</taxon>
        <taxon>Stenosarchaea group</taxon>
        <taxon>Halobacteria</taxon>
        <taxon>Halobacteriales</taxon>
        <taxon>Haloferacaceae</taxon>
        <taxon>Halobellus</taxon>
    </lineage>
</organism>
<gene>
    <name evidence="1" type="ORF">ACFSAS_07325</name>
</gene>
<proteinExistence type="predicted"/>